<dbReference type="Gene3D" id="3.30.70.100">
    <property type="match status" value="1"/>
</dbReference>
<gene>
    <name evidence="2" type="ORF">GCM10008170_30540</name>
    <name evidence="3" type="ORF">JOD31_003068</name>
</gene>
<dbReference type="EMBL" id="BSFF01000003">
    <property type="protein sequence ID" value="GLK57035.1"/>
    <property type="molecule type" value="Genomic_DNA"/>
</dbReference>
<dbReference type="InterPro" id="IPR052936">
    <property type="entry name" value="Jasmonate_Hydroxylase-like"/>
</dbReference>
<dbReference type="Pfam" id="PF03992">
    <property type="entry name" value="ABM"/>
    <property type="match status" value="1"/>
</dbReference>
<evidence type="ECO:0000313" key="5">
    <source>
        <dbReference type="Proteomes" id="UP001143400"/>
    </source>
</evidence>
<dbReference type="PANTHER" id="PTHR37811:SF2">
    <property type="entry name" value="ABM DOMAIN-CONTAINING PROTEIN"/>
    <property type="match status" value="1"/>
</dbReference>
<sequence>MIAVIFEVTPAEGRTDDYFAMAGALKADVETIDGFISVERFASVTTPGKYLSLSIWRDEEAVAAWRALTRHRAAQVAGREEVFAGYRLRVASVIRDYGMDERAEAPTDSLALHG</sequence>
<accession>A0A9W6IXC7</accession>
<comment type="caution">
    <text evidence="2">The sequence shown here is derived from an EMBL/GenBank/DDBJ whole genome shotgun (WGS) entry which is preliminary data.</text>
</comment>
<evidence type="ECO:0000313" key="3">
    <source>
        <dbReference type="EMBL" id="MBM7852826.1"/>
    </source>
</evidence>
<dbReference type="InterPro" id="IPR011008">
    <property type="entry name" value="Dimeric_a/b-barrel"/>
</dbReference>
<dbReference type="Proteomes" id="UP000758856">
    <property type="component" value="Unassembled WGS sequence"/>
</dbReference>
<dbReference type="Proteomes" id="UP001143400">
    <property type="component" value="Unassembled WGS sequence"/>
</dbReference>
<reference evidence="2" key="3">
    <citation type="submission" date="2023-01" db="EMBL/GenBank/DDBJ databases">
        <authorList>
            <person name="Sun Q."/>
            <person name="Evtushenko L."/>
        </authorList>
    </citation>
    <scope>NUCLEOTIDE SEQUENCE</scope>
    <source>
        <strain evidence="2">VKM B-1606</strain>
    </source>
</reference>
<organism evidence="2 5">
    <name type="scientific">Methylopila capsulata</name>
    <dbReference type="NCBI Taxonomy" id="61654"/>
    <lineage>
        <taxon>Bacteria</taxon>
        <taxon>Pseudomonadati</taxon>
        <taxon>Pseudomonadota</taxon>
        <taxon>Alphaproteobacteria</taxon>
        <taxon>Hyphomicrobiales</taxon>
        <taxon>Methylopilaceae</taxon>
        <taxon>Methylopila</taxon>
    </lineage>
</organism>
<reference evidence="2" key="1">
    <citation type="journal article" date="2014" name="Int. J. Syst. Evol. Microbiol.">
        <title>Complete genome sequence of Corynebacterium casei LMG S-19264T (=DSM 44701T), isolated from a smear-ripened cheese.</title>
        <authorList>
            <consortium name="US DOE Joint Genome Institute (JGI-PGF)"/>
            <person name="Walter F."/>
            <person name="Albersmeier A."/>
            <person name="Kalinowski J."/>
            <person name="Ruckert C."/>
        </authorList>
    </citation>
    <scope>NUCLEOTIDE SEQUENCE</scope>
    <source>
        <strain evidence="2">VKM B-1606</strain>
    </source>
</reference>
<keyword evidence="2" id="KW-0560">Oxidoreductase</keyword>
<evidence type="ECO:0000313" key="4">
    <source>
        <dbReference type="Proteomes" id="UP000758856"/>
    </source>
</evidence>
<dbReference type="RefSeq" id="WP_204951278.1">
    <property type="nucleotide sequence ID" value="NZ_BSFF01000003.1"/>
</dbReference>
<dbReference type="AlphaFoldDB" id="A0A9W6IXC7"/>
<dbReference type="GO" id="GO:0004497">
    <property type="term" value="F:monooxygenase activity"/>
    <property type="evidence" value="ECO:0007669"/>
    <property type="project" value="UniProtKB-KW"/>
</dbReference>
<evidence type="ECO:0000259" key="1">
    <source>
        <dbReference type="PROSITE" id="PS51725"/>
    </source>
</evidence>
<evidence type="ECO:0000313" key="2">
    <source>
        <dbReference type="EMBL" id="GLK57035.1"/>
    </source>
</evidence>
<dbReference type="PROSITE" id="PS51725">
    <property type="entry name" value="ABM"/>
    <property type="match status" value="1"/>
</dbReference>
<proteinExistence type="predicted"/>
<dbReference type="InterPro" id="IPR007138">
    <property type="entry name" value="ABM_dom"/>
</dbReference>
<dbReference type="EMBL" id="JAFBCY010000003">
    <property type="protein sequence ID" value="MBM7852826.1"/>
    <property type="molecule type" value="Genomic_DNA"/>
</dbReference>
<protein>
    <submittedName>
        <fullName evidence="2">Antibiotic biosynthesis monooxygenase</fullName>
    </submittedName>
    <submittedName>
        <fullName evidence="3">Heme-degrading monooxygenase HmoA</fullName>
    </submittedName>
</protein>
<reference evidence="3 4" key="2">
    <citation type="submission" date="2021-01" db="EMBL/GenBank/DDBJ databases">
        <title>Genomic Encyclopedia of Type Strains, Phase IV (KMG-IV): sequencing the most valuable type-strain genomes for metagenomic binning, comparative biology and taxonomic classification.</title>
        <authorList>
            <person name="Goeker M."/>
        </authorList>
    </citation>
    <scope>NUCLEOTIDE SEQUENCE [LARGE SCALE GENOMIC DNA]</scope>
    <source>
        <strain evidence="3 4">DSM 6130</strain>
    </source>
</reference>
<keyword evidence="4" id="KW-1185">Reference proteome</keyword>
<keyword evidence="2" id="KW-0503">Monooxygenase</keyword>
<dbReference type="PANTHER" id="PTHR37811">
    <property type="entry name" value="BLL5343 PROTEIN"/>
    <property type="match status" value="1"/>
</dbReference>
<name>A0A9W6IXC7_9HYPH</name>
<dbReference type="SUPFAM" id="SSF54909">
    <property type="entry name" value="Dimeric alpha+beta barrel"/>
    <property type="match status" value="1"/>
</dbReference>
<feature type="domain" description="ABM" evidence="1">
    <location>
        <begin position="2"/>
        <end position="90"/>
    </location>
</feature>